<evidence type="ECO:0000256" key="2">
    <source>
        <dbReference type="ARBA" id="ARBA00022679"/>
    </source>
</evidence>
<evidence type="ECO:0000256" key="5">
    <source>
        <dbReference type="ARBA" id="ARBA00022777"/>
    </source>
</evidence>
<name>A0A4V2Q3H2_9GAMM</name>
<dbReference type="GO" id="GO:0005524">
    <property type="term" value="F:ATP binding"/>
    <property type="evidence" value="ECO:0007669"/>
    <property type="project" value="UniProtKB-KW"/>
</dbReference>
<feature type="binding site" evidence="8">
    <location>
        <position position="44"/>
    </location>
    <ligand>
        <name>ATP</name>
        <dbReference type="ChEBI" id="CHEBI:30616"/>
    </ligand>
</feature>
<dbReference type="InterPro" id="IPR041108">
    <property type="entry name" value="PP_kinase_C_1"/>
</dbReference>
<feature type="binding site" evidence="8">
    <location>
        <position position="561"/>
    </location>
    <ligand>
        <name>ATP</name>
        <dbReference type="ChEBI" id="CHEBI:30616"/>
    </ligand>
</feature>
<dbReference type="GO" id="GO:0008976">
    <property type="term" value="F:polyphosphate kinase activity"/>
    <property type="evidence" value="ECO:0007669"/>
    <property type="project" value="UniProtKB-UniRule"/>
</dbReference>
<dbReference type="SUPFAM" id="SSF143724">
    <property type="entry name" value="PHP14-like"/>
    <property type="match status" value="1"/>
</dbReference>
<evidence type="ECO:0000256" key="7">
    <source>
        <dbReference type="ARBA" id="ARBA00022842"/>
    </source>
</evidence>
<evidence type="ECO:0000256" key="1">
    <source>
        <dbReference type="ARBA" id="ARBA00022553"/>
    </source>
</evidence>
<keyword evidence="1 8" id="KW-0597">Phosphoprotein</keyword>
<comment type="PTM">
    <text evidence="8 9">An intermediate of this reaction is the autophosphorylated ppk in which a phosphate is covalently linked to a histidine residue through a N-P bond.</text>
</comment>
<dbReference type="InterPro" id="IPR025200">
    <property type="entry name" value="PPK_C_dom2"/>
</dbReference>
<evidence type="ECO:0000259" key="10">
    <source>
        <dbReference type="Pfam" id="PF02503"/>
    </source>
</evidence>
<feature type="binding site" evidence="8">
    <location>
        <position position="372"/>
    </location>
    <ligand>
        <name>Mg(2+)</name>
        <dbReference type="ChEBI" id="CHEBI:18420"/>
    </ligand>
</feature>
<proteinExistence type="inferred from homology"/>
<dbReference type="Pfam" id="PF02503">
    <property type="entry name" value="PP_kinase"/>
    <property type="match status" value="1"/>
</dbReference>
<protein>
    <recommendedName>
        <fullName evidence="8 9">Polyphosphate kinase</fullName>
        <ecNumber evidence="8 9">2.7.4.1</ecNumber>
    </recommendedName>
    <alternativeName>
        <fullName evidence="8">ATP-polyphosphate phosphotransferase</fullName>
    </alternativeName>
    <alternativeName>
        <fullName evidence="8">Polyphosphoric acid kinase</fullName>
    </alternativeName>
</protein>
<dbReference type="EC" id="2.7.4.1" evidence="8 9"/>
<feature type="active site" description="Phosphohistidine intermediate" evidence="8">
    <location>
        <position position="432"/>
    </location>
</feature>
<evidence type="ECO:0000256" key="9">
    <source>
        <dbReference type="RuleBase" id="RU003800"/>
    </source>
</evidence>
<feature type="domain" description="Polyphosphate kinase C-terminal" evidence="12">
    <location>
        <begin position="500"/>
        <end position="671"/>
    </location>
</feature>
<evidence type="ECO:0000256" key="3">
    <source>
        <dbReference type="ARBA" id="ARBA00022723"/>
    </source>
</evidence>
<evidence type="ECO:0000259" key="13">
    <source>
        <dbReference type="Pfam" id="PF17941"/>
    </source>
</evidence>
<dbReference type="GO" id="GO:0046872">
    <property type="term" value="F:metal ion binding"/>
    <property type="evidence" value="ECO:0007669"/>
    <property type="project" value="UniProtKB-KW"/>
</dbReference>
<dbReference type="NCBIfam" id="TIGR03705">
    <property type="entry name" value="poly_P_kin"/>
    <property type="match status" value="1"/>
</dbReference>
<feature type="binding site" evidence="8">
    <location>
        <position position="465"/>
    </location>
    <ligand>
        <name>ATP</name>
        <dbReference type="ChEBI" id="CHEBI:30616"/>
    </ligand>
</feature>
<keyword evidence="15" id="KW-1185">Reference proteome</keyword>
<keyword evidence="6 8" id="KW-0067">ATP-binding</keyword>
<feature type="binding site" evidence="8">
    <location>
        <position position="402"/>
    </location>
    <ligand>
        <name>Mg(2+)</name>
        <dbReference type="ChEBI" id="CHEBI:18420"/>
    </ligand>
</feature>
<dbReference type="Gene3D" id="3.30.870.10">
    <property type="entry name" value="Endonuclease Chain A"/>
    <property type="match status" value="2"/>
</dbReference>
<dbReference type="SUPFAM" id="SSF140356">
    <property type="entry name" value="PPK N-terminal domain-like"/>
    <property type="match status" value="1"/>
</dbReference>
<reference evidence="14 15" key="1">
    <citation type="submission" date="2019-02" db="EMBL/GenBank/DDBJ databases">
        <title>Investigation of anaerobic lignin degradation for improved lignocellulosic biofuels.</title>
        <authorList>
            <person name="Deangelis K."/>
        </authorList>
    </citation>
    <scope>NUCLEOTIDE SEQUENCE [LARGE SCALE GENOMIC DNA]</scope>
    <source>
        <strain evidence="14 15">159R</strain>
    </source>
</reference>
<dbReference type="InterPro" id="IPR036832">
    <property type="entry name" value="PPK_N_dom_sf"/>
</dbReference>
<dbReference type="InterPro" id="IPR025198">
    <property type="entry name" value="PPK_N_dom"/>
</dbReference>
<dbReference type="EMBL" id="SJOI01000001">
    <property type="protein sequence ID" value="TCL06758.1"/>
    <property type="molecule type" value="Genomic_DNA"/>
</dbReference>
<evidence type="ECO:0000256" key="8">
    <source>
        <dbReference type="HAMAP-Rule" id="MF_00347"/>
    </source>
</evidence>
<organism evidence="14 15">
    <name type="scientific">Sodalis ligni</name>
    <dbReference type="NCBI Taxonomy" id="2697027"/>
    <lineage>
        <taxon>Bacteria</taxon>
        <taxon>Pseudomonadati</taxon>
        <taxon>Pseudomonadota</taxon>
        <taxon>Gammaproteobacteria</taxon>
        <taxon>Enterobacterales</taxon>
        <taxon>Bruguierivoracaceae</taxon>
        <taxon>Sodalis</taxon>
    </lineage>
</organism>
<dbReference type="Gene3D" id="1.20.58.310">
    <property type="entry name" value="Polyphosphate kinase N-terminal domain"/>
    <property type="match status" value="1"/>
</dbReference>
<comment type="function">
    <text evidence="8 9">Catalyzes the reversible transfer of the terminal phosphate of ATP to form a long-chain polyphosphate (polyP).</text>
</comment>
<dbReference type="Pfam" id="PF13089">
    <property type="entry name" value="PP_kinase_N"/>
    <property type="match status" value="1"/>
</dbReference>
<feature type="domain" description="Polyphosphate kinase C-terminal" evidence="13">
    <location>
        <begin position="328"/>
        <end position="492"/>
    </location>
</feature>
<dbReference type="AlphaFoldDB" id="A0A4V2Q3H2"/>
<sequence length="698" mass="81040">MPHNIHMDKELSWLAFNERVLQEAEDPRNPLVERIRFLGIYSSNRDEFYKVRFADLRRRRLISEALETDTDIWLLNEVQQRIRQSNDKFDALYNDLLRELARNQIFLLNENQISEAQRQWLKNYFRQSLRTLLFPILIEPDTSLVTFLRDEYTYLVVEMIQGASARYAMLEIPSDKTSRFISLPADAGSRRRRPLILLDNVMRLCLDDIFGVFFDYDTIQAYSMKMTRDAEFDLTMETDTSLPEMMSSGLRQRLKAEPVRLTYQRDMPADMLTMLYDKLGIEDHDSVIAGGRYHNFRDFIRFPDMGKRRLVNEPLPALQHPHFTGYRNMFDAISVRDILLYYPYHTFEHTLEILRHASFDPSVVTIRINIYRVARHSRVMDAMIHAASNGKKVTVVVELQARFDEAANLEWSRRLKSAGVQVVFSVPGLKIHSKLFLISRLEDGKLVRYAHLGTGNFNESTARLYTDYALLTKDERITNEVRQVFSFIENPYRRVKFNWLIVSPLNARIRLYRLIDAEIAAAAAGLPSGIRLKVNNLVDSGLIERLYAASAAGVPVRLLVRGMCTLAPGVPGVSENIQVISILDRFLEHDRVYQFHNKGVPRLFLSSADWMTRNIDNRIEVGVELLSDELRNQVNDILDLLFSDTVKARILDQGMSNHYVQRGRRRKVRGQYAVYHYLQNPEQSDDTQAAVPDKCAVE</sequence>
<feature type="domain" description="Polyphosphate kinase middle" evidence="10">
    <location>
        <begin position="117"/>
        <end position="302"/>
    </location>
</feature>
<dbReference type="GO" id="GO:0006799">
    <property type="term" value="P:polyphosphate biosynthetic process"/>
    <property type="evidence" value="ECO:0007669"/>
    <property type="project" value="UniProtKB-UniRule"/>
</dbReference>
<evidence type="ECO:0000256" key="6">
    <source>
        <dbReference type="ARBA" id="ARBA00022840"/>
    </source>
</evidence>
<dbReference type="PANTHER" id="PTHR30218">
    <property type="entry name" value="POLYPHOSPHATE KINASE"/>
    <property type="match status" value="1"/>
</dbReference>
<keyword evidence="2 8" id="KW-0808">Transferase</keyword>
<dbReference type="CDD" id="cd09164">
    <property type="entry name" value="PLDc_EcPPK1_C1_like"/>
    <property type="match status" value="1"/>
</dbReference>
<comment type="similarity">
    <text evidence="8 9">Belongs to the polyphosphate kinase 1 (PPK1) family.</text>
</comment>
<dbReference type="Gene3D" id="3.30.1840.10">
    <property type="entry name" value="Polyphosphate kinase middle domain"/>
    <property type="match status" value="1"/>
</dbReference>
<dbReference type="SUPFAM" id="SSF56024">
    <property type="entry name" value="Phospholipase D/nuclease"/>
    <property type="match status" value="2"/>
</dbReference>
<dbReference type="PANTHER" id="PTHR30218:SF0">
    <property type="entry name" value="POLYPHOSPHATE KINASE"/>
    <property type="match status" value="1"/>
</dbReference>
<dbReference type="FunFam" id="3.30.870.10:FF:000001">
    <property type="entry name" value="Polyphosphate kinase"/>
    <property type="match status" value="1"/>
</dbReference>
<feature type="domain" description="Polyphosphate kinase N-terminal" evidence="11">
    <location>
        <begin position="7"/>
        <end position="107"/>
    </location>
</feature>
<accession>A0A4V2Q3H2</accession>
<comment type="cofactor">
    <cofactor evidence="8">
        <name>Mg(2+)</name>
        <dbReference type="ChEBI" id="CHEBI:18420"/>
    </cofactor>
</comment>
<dbReference type="Proteomes" id="UP000294555">
    <property type="component" value="Unassembled WGS sequence"/>
</dbReference>
<dbReference type="GO" id="GO:0009358">
    <property type="term" value="C:polyphosphate kinase complex"/>
    <property type="evidence" value="ECO:0007669"/>
    <property type="project" value="InterPro"/>
</dbReference>
<evidence type="ECO:0000259" key="12">
    <source>
        <dbReference type="Pfam" id="PF13090"/>
    </source>
</evidence>
<comment type="caution">
    <text evidence="14">The sequence shown here is derived from an EMBL/GenBank/DDBJ whole genome shotgun (WGS) entry which is preliminary data.</text>
</comment>
<gene>
    <name evidence="8" type="primary">ppk</name>
    <name evidence="14" type="ORF">EZJ58_5048</name>
</gene>
<dbReference type="PIRSF" id="PIRSF015589">
    <property type="entry name" value="PP_kinase"/>
    <property type="match status" value="1"/>
</dbReference>
<evidence type="ECO:0000313" key="15">
    <source>
        <dbReference type="Proteomes" id="UP000294555"/>
    </source>
</evidence>
<dbReference type="InterPro" id="IPR003414">
    <property type="entry name" value="PP_kinase"/>
</dbReference>
<keyword evidence="5 8" id="KW-0418">Kinase</keyword>
<dbReference type="InterPro" id="IPR024953">
    <property type="entry name" value="PP_kinase_middle"/>
</dbReference>
<dbReference type="Pfam" id="PF13090">
    <property type="entry name" value="PP_kinase_C"/>
    <property type="match status" value="1"/>
</dbReference>
<keyword evidence="4 8" id="KW-0547">Nucleotide-binding</keyword>
<dbReference type="Pfam" id="PF17941">
    <property type="entry name" value="PP_kinase_C_1"/>
    <property type="match status" value="1"/>
</dbReference>
<evidence type="ECO:0000256" key="4">
    <source>
        <dbReference type="ARBA" id="ARBA00022741"/>
    </source>
</evidence>
<comment type="catalytic activity">
    <reaction evidence="8 9">
        <text>[phosphate](n) + ATP = [phosphate](n+1) + ADP</text>
        <dbReference type="Rhea" id="RHEA:19573"/>
        <dbReference type="Rhea" id="RHEA-COMP:9859"/>
        <dbReference type="Rhea" id="RHEA-COMP:14280"/>
        <dbReference type="ChEBI" id="CHEBI:16838"/>
        <dbReference type="ChEBI" id="CHEBI:30616"/>
        <dbReference type="ChEBI" id="CHEBI:456216"/>
        <dbReference type="EC" id="2.7.4.1"/>
    </reaction>
</comment>
<evidence type="ECO:0000313" key="14">
    <source>
        <dbReference type="EMBL" id="TCL06758.1"/>
    </source>
</evidence>
<keyword evidence="7 8" id="KW-0460">Magnesium</keyword>
<dbReference type="HAMAP" id="MF_00347">
    <property type="entry name" value="Polyphosphate_kinase"/>
    <property type="match status" value="1"/>
</dbReference>
<keyword evidence="3 8" id="KW-0479">Metal-binding</keyword>
<evidence type="ECO:0000259" key="11">
    <source>
        <dbReference type="Pfam" id="PF13089"/>
    </source>
</evidence>
<dbReference type="NCBIfam" id="NF003917">
    <property type="entry name" value="PRK05443.1-1"/>
    <property type="match status" value="1"/>
</dbReference>
<dbReference type="InterPro" id="IPR036830">
    <property type="entry name" value="PP_kinase_middle_dom_sf"/>
</dbReference>
<feature type="binding site" evidence="8">
    <location>
        <position position="589"/>
    </location>
    <ligand>
        <name>ATP</name>
        <dbReference type="ChEBI" id="CHEBI:30616"/>
    </ligand>
</feature>